<evidence type="ECO:0000313" key="8">
    <source>
        <dbReference type="Proteomes" id="UP000680839"/>
    </source>
</evidence>
<evidence type="ECO:0000313" key="7">
    <source>
        <dbReference type="EMBL" id="QWG20704.1"/>
    </source>
</evidence>
<comment type="similarity">
    <text evidence="2">Belongs to the TspO/BZRP family.</text>
</comment>
<accession>A0A975NIC7</accession>
<dbReference type="EMBL" id="CP076135">
    <property type="protein sequence ID" value="QWG20704.1"/>
    <property type="molecule type" value="Genomic_DNA"/>
</dbReference>
<dbReference type="InterPro" id="IPR004307">
    <property type="entry name" value="TspO_MBR"/>
</dbReference>
<sequence length="54" mass="6005">MLGLINIVPQVLVNIATIVAFSRIDRMAGWCLMPLAAWVCFATARNFASWKLNP</sequence>
<reference evidence="7" key="1">
    <citation type="submission" date="2021-06" db="EMBL/GenBank/DDBJ databases">
        <title>Bradyrhizobium sp. S2-11-2 Genome sequencing.</title>
        <authorList>
            <person name="Jin L."/>
        </authorList>
    </citation>
    <scope>NUCLEOTIDE SEQUENCE</scope>
    <source>
        <strain evidence="7">S2-11-2</strain>
    </source>
</reference>
<evidence type="ECO:0000313" key="6">
    <source>
        <dbReference type="EMBL" id="QWG15622.1"/>
    </source>
</evidence>
<dbReference type="GO" id="GO:0016020">
    <property type="term" value="C:membrane"/>
    <property type="evidence" value="ECO:0007669"/>
    <property type="project" value="UniProtKB-SubCell"/>
</dbReference>
<keyword evidence="4" id="KW-1133">Transmembrane helix</keyword>
<organism evidence="6 8">
    <name type="scientific">Bradyrhizobium sediminis</name>
    <dbReference type="NCBI Taxonomy" id="2840469"/>
    <lineage>
        <taxon>Bacteria</taxon>
        <taxon>Pseudomonadati</taxon>
        <taxon>Pseudomonadota</taxon>
        <taxon>Alphaproteobacteria</taxon>
        <taxon>Hyphomicrobiales</taxon>
        <taxon>Nitrobacteraceae</taxon>
        <taxon>Bradyrhizobium</taxon>
    </lineage>
</organism>
<protein>
    <submittedName>
        <fullName evidence="6">Tryptophan-rich sensory protein</fullName>
    </submittedName>
</protein>
<evidence type="ECO:0000256" key="5">
    <source>
        <dbReference type="ARBA" id="ARBA00023136"/>
    </source>
</evidence>
<dbReference type="KEGG" id="bsei:KMZ68_02735"/>
<keyword evidence="3" id="KW-0812">Transmembrane</keyword>
<gene>
    <name evidence="6" type="ORF">KMZ29_02640</name>
    <name evidence="7" type="ORF">KMZ68_02735</name>
</gene>
<evidence type="ECO:0000256" key="3">
    <source>
        <dbReference type="ARBA" id="ARBA00022692"/>
    </source>
</evidence>
<keyword evidence="5" id="KW-0472">Membrane</keyword>
<reference evidence="6" key="2">
    <citation type="submission" date="2021-06" db="EMBL/GenBank/DDBJ databases">
        <title>Bradyrhizobium sp. S2-20-1 Genome sequencing.</title>
        <authorList>
            <person name="Jin L."/>
        </authorList>
    </citation>
    <scope>NUCLEOTIDE SEQUENCE</scope>
    <source>
        <strain evidence="6">S2-20-1</strain>
    </source>
</reference>
<comment type="subcellular location">
    <subcellularLocation>
        <location evidence="1">Membrane</location>
        <topology evidence="1">Multi-pass membrane protein</topology>
    </subcellularLocation>
</comment>
<evidence type="ECO:0000256" key="2">
    <source>
        <dbReference type="ARBA" id="ARBA00007524"/>
    </source>
</evidence>
<proteinExistence type="inferred from homology"/>
<dbReference type="InterPro" id="IPR038330">
    <property type="entry name" value="TspO/MBR-related_sf"/>
</dbReference>
<dbReference type="Gene3D" id="1.20.1260.100">
    <property type="entry name" value="TspO/MBR protein"/>
    <property type="match status" value="1"/>
</dbReference>
<dbReference type="AlphaFoldDB" id="A0A975NIC7"/>
<dbReference type="Pfam" id="PF03073">
    <property type="entry name" value="TspO_MBR"/>
    <property type="match status" value="1"/>
</dbReference>
<dbReference type="EMBL" id="CP076134">
    <property type="protein sequence ID" value="QWG15622.1"/>
    <property type="molecule type" value="Genomic_DNA"/>
</dbReference>
<evidence type="ECO:0000256" key="1">
    <source>
        <dbReference type="ARBA" id="ARBA00004141"/>
    </source>
</evidence>
<dbReference type="Proteomes" id="UP000680839">
    <property type="component" value="Chromosome"/>
</dbReference>
<name>A0A975NIC7_9BRAD</name>
<dbReference type="Proteomes" id="UP000680805">
    <property type="component" value="Chromosome"/>
</dbReference>
<evidence type="ECO:0000256" key="4">
    <source>
        <dbReference type="ARBA" id="ARBA00022989"/>
    </source>
</evidence>